<keyword evidence="3 6" id="KW-0812">Transmembrane</keyword>
<comment type="subcellular location">
    <subcellularLocation>
        <location evidence="1">Cell membrane</location>
        <topology evidence="1">Multi-pass membrane protein</topology>
    </subcellularLocation>
</comment>
<evidence type="ECO:0000256" key="1">
    <source>
        <dbReference type="ARBA" id="ARBA00004651"/>
    </source>
</evidence>
<evidence type="ECO:0000256" key="5">
    <source>
        <dbReference type="ARBA" id="ARBA00023136"/>
    </source>
</evidence>
<comment type="caution">
    <text evidence="8">The sequence shown here is derived from an EMBL/GenBank/DDBJ whole genome shotgun (WGS) entry which is preliminary data.</text>
</comment>
<dbReference type="Proteomes" id="UP001165427">
    <property type="component" value="Unassembled WGS sequence"/>
</dbReference>
<evidence type="ECO:0000313" key="8">
    <source>
        <dbReference type="EMBL" id="MCJ8501123.1"/>
    </source>
</evidence>
<name>A0AA41R484_9BACT</name>
<evidence type="ECO:0000256" key="4">
    <source>
        <dbReference type="ARBA" id="ARBA00022989"/>
    </source>
</evidence>
<dbReference type="InterPro" id="IPR019264">
    <property type="entry name" value="DUF2179"/>
</dbReference>
<dbReference type="InterPro" id="IPR015867">
    <property type="entry name" value="N-reg_PII/ATP_PRibTrfase_C"/>
</dbReference>
<dbReference type="CDD" id="cd16380">
    <property type="entry name" value="YitT_C"/>
    <property type="match status" value="1"/>
</dbReference>
<feature type="domain" description="DUF2179" evidence="7">
    <location>
        <begin position="223"/>
        <end position="276"/>
    </location>
</feature>
<evidence type="ECO:0000259" key="7">
    <source>
        <dbReference type="Pfam" id="PF10035"/>
    </source>
</evidence>
<evidence type="ECO:0000256" key="2">
    <source>
        <dbReference type="ARBA" id="ARBA00022475"/>
    </source>
</evidence>
<keyword evidence="5 6" id="KW-0472">Membrane</keyword>
<feature type="transmembrane region" description="Helical" evidence="6">
    <location>
        <begin position="147"/>
        <end position="169"/>
    </location>
</feature>
<dbReference type="InterPro" id="IPR051461">
    <property type="entry name" value="UPF0750_membrane"/>
</dbReference>
<dbReference type="PANTHER" id="PTHR33545:SF5">
    <property type="entry name" value="UPF0750 MEMBRANE PROTEIN YITT"/>
    <property type="match status" value="1"/>
</dbReference>
<dbReference type="GO" id="GO:0005886">
    <property type="term" value="C:plasma membrane"/>
    <property type="evidence" value="ECO:0007669"/>
    <property type="project" value="UniProtKB-SubCell"/>
</dbReference>
<feature type="transmembrane region" description="Helical" evidence="6">
    <location>
        <begin position="109"/>
        <end position="127"/>
    </location>
</feature>
<keyword evidence="2" id="KW-1003">Cell membrane</keyword>
<sequence length="285" mass="30975">MKITKFSKEALVQTLLLTLGSTICAFAIKGFLVHQGFLSGGLTGASLVVYYVFPELSLAKIYILINIPIFLLGAYFVSLRFILYSLWGMVIYSIMLHLVTYRVTIADPMLSAIIAGGISGIGIAIILRSRGSTGGNEIVGVMLHKLFSLAVGTGGILVNILVLAVSAFLFPLDKVLYSLIYAVVTMQATNAVYHGMKKREAAIIISDHCDEIADILAHDHRMGITKLSGKGGYRGTDKTVIFSVIHRRDIACLKKIVLRKDPDAFIAMMTAGDVTGLRIGNQPHW</sequence>
<proteinExistence type="predicted"/>
<feature type="transmembrane region" description="Helical" evidence="6">
    <location>
        <begin position="175"/>
        <end position="193"/>
    </location>
</feature>
<evidence type="ECO:0000256" key="6">
    <source>
        <dbReference type="SAM" id="Phobius"/>
    </source>
</evidence>
<dbReference type="RefSeq" id="WP_246907400.1">
    <property type="nucleotide sequence ID" value="NZ_JALJRB010000010.1"/>
</dbReference>
<dbReference type="Pfam" id="PF02588">
    <property type="entry name" value="YitT_membrane"/>
    <property type="match status" value="1"/>
</dbReference>
<feature type="transmembrane region" description="Helical" evidence="6">
    <location>
        <begin position="65"/>
        <end position="89"/>
    </location>
</feature>
<keyword evidence="9" id="KW-1185">Reference proteome</keyword>
<dbReference type="EMBL" id="JALJRB010000010">
    <property type="protein sequence ID" value="MCJ8501123.1"/>
    <property type="molecule type" value="Genomic_DNA"/>
</dbReference>
<keyword evidence="4 6" id="KW-1133">Transmembrane helix</keyword>
<evidence type="ECO:0000256" key="3">
    <source>
        <dbReference type="ARBA" id="ARBA00022692"/>
    </source>
</evidence>
<dbReference type="AlphaFoldDB" id="A0AA41R484"/>
<dbReference type="InterPro" id="IPR003740">
    <property type="entry name" value="YitT"/>
</dbReference>
<organism evidence="8 9">
    <name type="scientific">Desulfatitalea alkaliphila</name>
    <dbReference type="NCBI Taxonomy" id="2929485"/>
    <lineage>
        <taxon>Bacteria</taxon>
        <taxon>Pseudomonadati</taxon>
        <taxon>Thermodesulfobacteriota</taxon>
        <taxon>Desulfobacteria</taxon>
        <taxon>Desulfobacterales</taxon>
        <taxon>Desulfosarcinaceae</taxon>
        <taxon>Desulfatitalea</taxon>
    </lineage>
</organism>
<protein>
    <submittedName>
        <fullName evidence="8">YitT family protein</fullName>
    </submittedName>
</protein>
<dbReference type="PANTHER" id="PTHR33545">
    <property type="entry name" value="UPF0750 MEMBRANE PROTEIN YITT-RELATED"/>
    <property type="match status" value="1"/>
</dbReference>
<accession>A0AA41R484</accession>
<dbReference type="Gene3D" id="3.30.70.120">
    <property type="match status" value="1"/>
</dbReference>
<evidence type="ECO:0000313" key="9">
    <source>
        <dbReference type="Proteomes" id="UP001165427"/>
    </source>
</evidence>
<feature type="transmembrane region" description="Helical" evidence="6">
    <location>
        <begin position="35"/>
        <end position="53"/>
    </location>
</feature>
<gene>
    <name evidence="8" type="ORF">MRX98_11115</name>
</gene>
<dbReference type="PIRSF" id="PIRSF006483">
    <property type="entry name" value="Membrane_protein_YitT"/>
    <property type="match status" value="1"/>
</dbReference>
<dbReference type="Pfam" id="PF10035">
    <property type="entry name" value="DUF2179"/>
    <property type="match status" value="1"/>
</dbReference>
<reference evidence="8" key="1">
    <citation type="submission" date="2022-04" db="EMBL/GenBank/DDBJ databases">
        <title>Desulfatitalea alkaliphila sp. nov., a novel anaerobic sulfate-reducing bacterium isolated from terrestrial mud volcano, Taman Peninsula, Russia.</title>
        <authorList>
            <person name="Khomyakova M.A."/>
            <person name="Merkel A.Y."/>
            <person name="Slobodkin A.I."/>
        </authorList>
    </citation>
    <scope>NUCLEOTIDE SEQUENCE</scope>
    <source>
        <strain evidence="8">M08but</strain>
    </source>
</reference>